<dbReference type="KEGG" id="csy:CENSYa_0731"/>
<evidence type="ECO:0000313" key="4">
    <source>
        <dbReference type="Proteomes" id="UP000000758"/>
    </source>
</evidence>
<keyword evidence="4" id="KW-1185">Reference proteome</keyword>
<evidence type="ECO:0000256" key="2">
    <source>
        <dbReference type="SAM" id="Phobius"/>
    </source>
</evidence>
<protein>
    <submittedName>
        <fullName evidence="3">Uncharacterized protein</fullName>
    </submittedName>
</protein>
<accession>A0RVJ7</accession>
<feature type="region of interest" description="Disordered" evidence="1">
    <location>
        <begin position="223"/>
        <end position="244"/>
    </location>
</feature>
<dbReference type="STRING" id="414004.CENSYa_0731"/>
<feature type="transmembrane region" description="Helical" evidence="2">
    <location>
        <begin position="108"/>
        <end position="129"/>
    </location>
</feature>
<dbReference type="EnsemblBacteria" id="ABK77364">
    <property type="protein sequence ID" value="ABK77364"/>
    <property type="gene ID" value="CENSYa_0731"/>
</dbReference>
<evidence type="ECO:0000256" key="1">
    <source>
        <dbReference type="SAM" id="MobiDB-lite"/>
    </source>
</evidence>
<feature type="transmembrane region" description="Helical" evidence="2">
    <location>
        <begin position="83"/>
        <end position="102"/>
    </location>
</feature>
<sequence length="244" mass="26080">MDQEVICMKEYKAAGSGRGGCRDGPGDGDMTSIGRLGRMIRIGRLAGMIRGLGARIMRSLAGPGSPGDEPAWDTFKAIACRRMGAAALLMALLGVPAAYIGYKVEDYNLAVGLAALLIMPGVVMLAMLWTTRGEVIGLKNLLNGISDQLLPKKDMAEMAENIKGMRAEMLPKKDMAEMAENIKGMRAEMLPKKDMAKMAENIKGIKTESEKTREILGGMAETLKSIDGKLDGNPGPSGPKRPDP</sequence>
<dbReference type="Proteomes" id="UP000000758">
    <property type="component" value="Chromosome"/>
</dbReference>
<keyword evidence="2" id="KW-1133">Transmembrane helix</keyword>
<dbReference type="AlphaFoldDB" id="A0RVJ7"/>
<keyword evidence="2" id="KW-0472">Membrane</keyword>
<reference evidence="3 4" key="1">
    <citation type="journal article" date="2006" name="Proc. Natl. Acad. Sci. U.S.A.">
        <title>Genomic analysis of the uncultivated marine crenarchaeote Cenarchaeum symbiosum.</title>
        <authorList>
            <person name="Hallam S.J."/>
            <person name="Konstantinidis K.T."/>
            <person name="Putnam N."/>
            <person name="Schleper C."/>
            <person name="Watanabe Y."/>
            <person name="Sugahara J."/>
            <person name="Preston C."/>
            <person name="de la Torre J."/>
            <person name="Richardson P.M."/>
            <person name="DeLong E.F."/>
        </authorList>
    </citation>
    <scope>NUCLEOTIDE SEQUENCE [LARGE SCALE GENOMIC DNA]</scope>
    <source>
        <strain evidence="4">A</strain>
    </source>
</reference>
<keyword evidence="2" id="KW-0812">Transmembrane</keyword>
<dbReference type="HOGENOM" id="CLU_079806_0_0_2"/>
<evidence type="ECO:0000313" key="3">
    <source>
        <dbReference type="EMBL" id="ABK77364.1"/>
    </source>
</evidence>
<organism evidence="3 4">
    <name type="scientific">Cenarchaeum symbiosum (strain A)</name>
    <dbReference type="NCBI Taxonomy" id="414004"/>
    <lineage>
        <taxon>Archaea</taxon>
        <taxon>Nitrososphaerota</taxon>
        <taxon>Candidatus Cenarchaeales</taxon>
        <taxon>Candidatus Cenarchaeaceae</taxon>
        <taxon>Candidatus Cenarchaeum</taxon>
    </lineage>
</organism>
<name>A0RVJ7_CENSY</name>
<gene>
    <name evidence="3" type="ordered locus">CENSYa_0731</name>
</gene>
<proteinExistence type="predicted"/>
<dbReference type="EMBL" id="DP000238">
    <property type="protein sequence ID" value="ABK77364.1"/>
    <property type="molecule type" value="Genomic_DNA"/>
</dbReference>